<feature type="transmembrane region" description="Helical" evidence="1">
    <location>
        <begin position="276"/>
        <end position="296"/>
    </location>
</feature>
<dbReference type="GO" id="GO:0006897">
    <property type="term" value="P:endocytosis"/>
    <property type="evidence" value="ECO:0007669"/>
    <property type="project" value="TreeGrafter"/>
</dbReference>
<dbReference type="SUPFAM" id="SSF82866">
    <property type="entry name" value="Multidrug efflux transporter AcrB transmembrane domain"/>
    <property type="match status" value="1"/>
</dbReference>
<evidence type="ECO:0000256" key="1">
    <source>
        <dbReference type="SAM" id="Phobius"/>
    </source>
</evidence>
<dbReference type="GO" id="GO:0018996">
    <property type="term" value="P:molting cycle, collagen and cuticulin-based cuticle"/>
    <property type="evidence" value="ECO:0007669"/>
    <property type="project" value="TreeGrafter"/>
</dbReference>
<keyword evidence="2" id="KW-1185">Reference proteome</keyword>
<name>A0A914YMG2_9BILA</name>
<feature type="transmembrane region" description="Helical" evidence="1">
    <location>
        <begin position="102"/>
        <end position="121"/>
    </location>
</feature>
<evidence type="ECO:0000313" key="2">
    <source>
        <dbReference type="Proteomes" id="UP000887577"/>
    </source>
</evidence>
<feature type="transmembrane region" description="Helical" evidence="1">
    <location>
        <begin position="427"/>
        <end position="449"/>
    </location>
</feature>
<dbReference type="WBParaSite" id="PSU_v2.g20115.t1">
    <property type="protein sequence ID" value="PSU_v2.g20115.t1"/>
    <property type="gene ID" value="PSU_v2.g20115"/>
</dbReference>
<accession>A0A914YMG2</accession>
<organism evidence="2 3">
    <name type="scientific">Panagrolaimus superbus</name>
    <dbReference type="NCBI Taxonomy" id="310955"/>
    <lineage>
        <taxon>Eukaryota</taxon>
        <taxon>Metazoa</taxon>
        <taxon>Ecdysozoa</taxon>
        <taxon>Nematoda</taxon>
        <taxon>Chromadorea</taxon>
        <taxon>Rhabditida</taxon>
        <taxon>Tylenchina</taxon>
        <taxon>Panagrolaimomorpha</taxon>
        <taxon>Panagrolaimoidea</taxon>
        <taxon>Panagrolaimidae</taxon>
        <taxon>Panagrolaimus</taxon>
    </lineage>
</organism>
<dbReference type="PANTHER" id="PTHR10796:SF103">
    <property type="entry name" value="SSD DOMAIN-CONTAINING PROTEIN"/>
    <property type="match status" value="1"/>
</dbReference>
<keyword evidence="1" id="KW-1133">Transmembrane helix</keyword>
<dbReference type="InterPro" id="IPR051697">
    <property type="entry name" value="Patched_domain-protein"/>
</dbReference>
<keyword evidence="1" id="KW-0472">Membrane</keyword>
<feature type="transmembrane region" description="Helical" evidence="1">
    <location>
        <begin position="394"/>
        <end position="415"/>
    </location>
</feature>
<dbReference type="PANTHER" id="PTHR10796">
    <property type="entry name" value="PATCHED-RELATED"/>
    <property type="match status" value="1"/>
</dbReference>
<dbReference type="Proteomes" id="UP000887577">
    <property type="component" value="Unplaced"/>
</dbReference>
<sequence>MKRPITFFIAIVSICGKRQTRIEEEEIENEQKKVPSISSDGSSESYFNRLRDLFLGIGADKISNNSNNDLCSKAAKASPTDQSKEAESTWLMAFVKFLHLRIVRVGILFIFIIHLGISVYLCTLVNTDFDMENLYLKESPLTPISQKMQKFMLNESFVVNFVVKDFGSFEEEMKREQFAAMLRELENIPKYSMGENGSSVWIREYETAGSFWGADDESIWEPIEMLQNYRSFNLPGKFIHTKRAILNRYSSVFNVSSHHPLEKVPTESAASAPINFIQTAISAIILMSILVLIFVLNIGAIFSVVLSILSISCGTVGYLHLWDVNLDAVSLISMLMSIGFSVDYSAHICYHYFTMTEETEEKPRTIRHKFINQLRPSTDKLSTYHRLEHTFNGVGWPVIQSGLSTVLGIIPLLFVDAYVVAVFWKTIILVTILGLWHALFLLPALFLAFNDFGVLFRCRQNTVADTSS</sequence>
<keyword evidence="1" id="KW-0812">Transmembrane</keyword>
<proteinExistence type="predicted"/>
<dbReference type="AlphaFoldDB" id="A0A914YMG2"/>
<dbReference type="GO" id="GO:0005886">
    <property type="term" value="C:plasma membrane"/>
    <property type="evidence" value="ECO:0007669"/>
    <property type="project" value="TreeGrafter"/>
</dbReference>
<feature type="transmembrane region" description="Helical" evidence="1">
    <location>
        <begin position="328"/>
        <end position="353"/>
    </location>
</feature>
<feature type="transmembrane region" description="Helical" evidence="1">
    <location>
        <begin position="301"/>
        <end position="322"/>
    </location>
</feature>
<reference evidence="3" key="1">
    <citation type="submission" date="2022-11" db="UniProtKB">
        <authorList>
            <consortium name="WormBaseParasite"/>
        </authorList>
    </citation>
    <scope>IDENTIFICATION</scope>
</reference>
<evidence type="ECO:0000313" key="3">
    <source>
        <dbReference type="WBParaSite" id="PSU_v2.g20115.t1"/>
    </source>
</evidence>
<dbReference type="GO" id="GO:0030659">
    <property type="term" value="C:cytoplasmic vesicle membrane"/>
    <property type="evidence" value="ECO:0007669"/>
    <property type="project" value="TreeGrafter"/>
</dbReference>
<dbReference type="Gene3D" id="1.20.1640.10">
    <property type="entry name" value="Multidrug efflux transporter AcrB transmembrane domain"/>
    <property type="match status" value="1"/>
</dbReference>
<protein>
    <submittedName>
        <fullName evidence="3">SSD domain-containing protein</fullName>
    </submittedName>
</protein>